<accession>A0A5N7MRW3</accession>
<comment type="caution">
    <text evidence="1">The sequence shown here is derived from an EMBL/GenBank/DDBJ whole genome shotgun (WGS) entry which is preliminary data.</text>
</comment>
<proteinExistence type="predicted"/>
<dbReference type="Proteomes" id="UP000403266">
    <property type="component" value="Unassembled WGS sequence"/>
</dbReference>
<keyword evidence="2" id="KW-1185">Reference proteome</keyword>
<sequence length="81" mass="9550">MPDAWEDREDLATVDVHIAAGERLVAKQSVLIEQMAERAHDTAEAERLLQDYEHLLQTWRRHRQLMLDEIMRQEGREPEAT</sequence>
<name>A0A5N7MRW3_9HYPH</name>
<dbReference type="AlphaFoldDB" id="A0A5N7MRW3"/>
<gene>
    <name evidence="1" type="ORF">FS320_32120</name>
</gene>
<evidence type="ECO:0000313" key="2">
    <source>
        <dbReference type="Proteomes" id="UP000403266"/>
    </source>
</evidence>
<reference evidence="1 2" key="1">
    <citation type="journal article" date="2019" name="Syst. Appl. Microbiol.">
        <title>Microvirga tunisiensis sp. nov., a root nodule symbiotic bacterium isolated from Lupinus micranthus and L. luteus grown in Northern Tunisia.</title>
        <authorList>
            <person name="Msaddak A."/>
            <person name="Rejili M."/>
            <person name="Duran D."/>
            <person name="Mars M."/>
            <person name="Palacios J.M."/>
            <person name="Ruiz-Argueso T."/>
            <person name="Rey L."/>
            <person name="Imperial J."/>
        </authorList>
    </citation>
    <scope>NUCLEOTIDE SEQUENCE [LARGE SCALE GENOMIC DNA]</scope>
    <source>
        <strain evidence="1 2">Lmie10</strain>
    </source>
</reference>
<dbReference type="EMBL" id="VOSK01000249">
    <property type="protein sequence ID" value="MPR29608.1"/>
    <property type="molecule type" value="Genomic_DNA"/>
</dbReference>
<evidence type="ECO:0000313" key="1">
    <source>
        <dbReference type="EMBL" id="MPR29608.1"/>
    </source>
</evidence>
<protein>
    <submittedName>
        <fullName evidence="1">Uncharacterized protein</fullName>
    </submittedName>
</protein>
<organism evidence="1 2">
    <name type="scientific">Microvirga tunisiensis</name>
    <dbReference type="NCBI Taxonomy" id="2108360"/>
    <lineage>
        <taxon>Bacteria</taxon>
        <taxon>Pseudomonadati</taxon>
        <taxon>Pseudomonadota</taxon>
        <taxon>Alphaproteobacteria</taxon>
        <taxon>Hyphomicrobiales</taxon>
        <taxon>Methylobacteriaceae</taxon>
        <taxon>Microvirga</taxon>
    </lineage>
</organism>